<dbReference type="Gene3D" id="2.40.70.10">
    <property type="entry name" value="Acid Proteases"/>
    <property type="match status" value="1"/>
</dbReference>
<dbReference type="Pfam" id="PF00078">
    <property type="entry name" value="RVT_1"/>
    <property type="match status" value="1"/>
</dbReference>
<dbReference type="InterPro" id="IPR036875">
    <property type="entry name" value="Znf_CCHC_sf"/>
</dbReference>
<dbReference type="Gene3D" id="1.10.340.70">
    <property type="match status" value="1"/>
</dbReference>
<dbReference type="Gene3D" id="4.10.60.10">
    <property type="entry name" value="Zinc finger, CCHC-type"/>
    <property type="match status" value="1"/>
</dbReference>
<keyword evidence="2" id="KW-0808">Transferase</keyword>
<comment type="caution">
    <text evidence="12">The sequence shown here is derived from an EMBL/GenBank/DDBJ whole genome shotgun (WGS) entry which is preliminary data.</text>
</comment>
<evidence type="ECO:0000313" key="13">
    <source>
        <dbReference type="Proteomes" id="UP000719412"/>
    </source>
</evidence>
<dbReference type="Gene3D" id="3.10.20.370">
    <property type="match status" value="1"/>
</dbReference>
<dbReference type="EC" id="2.7.7.49" evidence="1"/>
<dbReference type="CDD" id="cd09274">
    <property type="entry name" value="RNase_HI_RT_Ty3"/>
    <property type="match status" value="1"/>
</dbReference>
<evidence type="ECO:0000256" key="4">
    <source>
        <dbReference type="ARBA" id="ARBA00022722"/>
    </source>
</evidence>
<reference evidence="12" key="2">
    <citation type="submission" date="2021-08" db="EMBL/GenBank/DDBJ databases">
        <authorList>
            <person name="Eriksson T."/>
        </authorList>
    </citation>
    <scope>NUCLEOTIDE SEQUENCE</scope>
    <source>
        <strain evidence="12">Stoneville</strain>
        <tissue evidence="12">Whole head</tissue>
    </source>
</reference>
<dbReference type="InterPro" id="IPR001878">
    <property type="entry name" value="Znf_CCHC"/>
</dbReference>
<dbReference type="Pfam" id="PF17921">
    <property type="entry name" value="Integrase_H2C2"/>
    <property type="match status" value="1"/>
</dbReference>
<dbReference type="CDD" id="cd00303">
    <property type="entry name" value="retropepsin_like"/>
    <property type="match status" value="2"/>
</dbReference>
<evidence type="ECO:0000256" key="7">
    <source>
        <dbReference type="ARBA" id="ARBA00022918"/>
    </source>
</evidence>
<dbReference type="GO" id="GO:0016787">
    <property type="term" value="F:hydrolase activity"/>
    <property type="evidence" value="ECO:0007669"/>
    <property type="project" value="UniProtKB-KW"/>
</dbReference>
<dbReference type="PANTHER" id="PTHR37984">
    <property type="entry name" value="PROTEIN CBG26694"/>
    <property type="match status" value="1"/>
</dbReference>
<evidence type="ECO:0000259" key="10">
    <source>
        <dbReference type="PROSITE" id="PS50158"/>
    </source>
</evidence>
<feature type="compositionally biased region" description="Polar residues" evidence="9">
    <location>
        <begin position="431"/>
        <end position="442"/>
    </location>
</feature>
<dbReference type="InterPro" id="IPR041373">
    <property type="entry name" value="RT_RNaseH"/>
</dbReference>
<dbReference type="Proteomes" id="UP000719412">
    <property type="component" value="Unassembled WGS sequence"/>
</dbReference>
<evidence type="ECO:0000256" key="8">
    <source>
        <dbReference type="PROSITE-ProRule" id="PRU00047"/>
    </source>
</evidence>
<evidence type="ECO:0000256" key="3">
    <source>
        <dbReference type="ARBA" id="ARBA00022695"/>
    </source>
</evidence>
<dbReference type="GO" id="GO:0008270">
    <property type="term" value="F:zinc ion binding"/>
    <property type="evidence" value="ECO:0007669"/>
    <property type="project" value="UniProtKB-KW"/>
</dbReference>
<keyword evidence="6" id="KW-0378">Hydrolase</keyword>
<keyword evidence="3" id="KW-0548">Nucleotidyltransferase</keyword>
<gene>
    <name evidence="12" type="ORF">GEV33_003484</name>
</gene>
<organism evidence="12 13">
    <name type="scientific">Tenebrio molitor</name>
    <name type="common">Yellow mealworm beetle</name>
    <dbReference type="NCBI Taxonomy" id="7067"/>
    <lineage>
        <taxon>Eukaryota</taxon>
        <taxon>Metazoa</taxon>
        <taxon>Ecdysozoa</taxon>
        <taxon>Arthropoda</taxon>
        <taxon>Hexapoda</taxon>
        <taxon>Insecta</taxon>
        <taxon>Pterygota</taxon>
        <taxon>Neoptera</taxon>
        <taxon>Endopterygota</taxon>
        <taxon>Coleoptera</taxon>
        <taxon>Polyphaga</taxon>
        <taxon>Cucujiformia</taxon>
        <taxon>Tenebrionidae</taxon>
        <taxon>Tenebrio</taxon>
    </lineage>
</organism>
<dbReference type="InterPro" id="IPR043502">
    <property type="entry name" value="DNA/RNA_pol_sf"/>
</dbReference>
<keyword evidence="8" id="KW-0479">Metal-binding</keyword>
<dbReference type="Pfam" id="PF17917">
    <property type="entry name" value="RT_RNaseH"/>
    <property type="match status" value="1"/>
</dbReference>
<dbReference type="GO" id="GO:0003676">
    <property type="term" value="F:nucleic acid binding"/>
    <property type="evidence" value="ECO:0007669"/>
    <property type="project" value="InterPro"/>
</dbReference>
<accession>A0A8J6LHS1</accession>
<name>A0A8J6LHS1_TENMO</name>
<dbReference type="InterPro" id="IPR021109">
    <property type="entry name" value="Peptidase_aspartic_dom_sf"/>
</dbReference>
<dbReference type="CDD" id="cd01647">
    <property type="entry name" value="RT_LTR"/>
    <property type="match status" value="1"/>
</dbReference>
<dbReference type="Pfam" id="PF00098">
    <property type="entry name" value="zf-CCHC"/>
    <property type="match status" value="1"/>
</dbReference>
<evidence type="ECO:0000256" key="1">
    <source>
        <dbReference type="ARBA" id="ARBA00012493"/>
    </source>
</evidence>
<feature type="compositionally biased region" description="Polar residues" evidence="9">
    <location>
        <begin position="397"/>
        <end position="411"/>
    </location>
</feature>
<evidence type="ECO:0000256" key="5">
    <source>
        <dbReference type="ARBA" id="ARBA00022759"/>
    </source>
</evidence>
<sequence length="1476" mass="166143">MATTISAKCISHSCEQEYRKAARFFKNSLQTSRGLFTWPTTTVPRSFTTKLEPASSSMGFAMAAKNASRPTAQRLRAVAVKEPTERQDDLLQKMTKMLEEIQRSISIARPKCFNCGKVGHLKRDCRSNRSPVPSRRSSFDFEAVGKLNQASTPGRVLAGPPTAPRVVSVSQLNKRNDSLLVGINGTTCTLTVDMGATLSIVRPDVVESLKNLQMTGSDLILTTTTGEAARVLGEADVRLELGSVDVIHWVVVADIVNDIILELLDIKNRMLQTGNEEILLDLATASIDEVKVIVSETVRFQKKVTLPKGLQIGRYHPVLRVVRCEEEPPKPSKGKAKETSVEELFLQGVTGSEPKGPIRVKETLKDRPVIRRPIRCQDGIDREGPIQFRALGRTAPKSVSQSGRESTLTRSHPTMHISEHPRCIEIPQISEAESSAPITKTRNLPRRPSCPGRLASWSPSSNVPEKNRRRRQRGSPTPVVTFWRPTWGRFWRIPEEPAEDQPSMVLTRSQPSEEVEPNISSSSPLSAAPPVVLKLELEDYLPTFSGDPDEDPDYFIQRLEEYFAEPANTHLSEEGACCLQTAPWASDRLMTHYGVEKNFTALYEIFQKGHVEKCEDFEVFCARQETLYHRLFHGAPESRIVAELVKQMPRELRPHLVTAAGRPHPEAYFPQRRKQGESTSGKLAQDRAIPISVRVSRIGVTSSRLPRVPLHLGPREIMAAVDSNSTVNCIAAQLSPTPDDHYNIHLELATKNEATRSLGLVYMDIVIDDIIYPRTRFFVVPDLRDDVILGHEWLEAAKATVCYAQQCVHHGTHRRSTTYWKRTMETTRLNVDSRPLPELQHQFPAPHHTGFLDALREFVCVMDASAVTGNVRAVTHKIRLEKDEPFRIRPYHLNEQKKCALYECINEMLAAGVIGRSESEYCSPVVLVKKKDGTVRFCTDYRRLNALTKDEAAPLPRIQEVLRDFGTAQVFSSIDLKSGYWQIPMDPASKHLTAFATPDGATYQYRAMPFGLKNAPATFQKLMTGVLGGLLGKCAHVYLDDIIVFSPTYEEHIGHLRRIFERLQEFGLRCAPGKCRFGVSELPYPGHIVGQDGNRPQDRHLVQIRDAVPPRTKRQLQSFLGLANWLREYVPLYATIAAPLTDLLVAKKTFRWTDAAQKAFDDLKTAIDQPLLLHRPDASREYVLQTDASGLGVAAVLYQEEDGQRKIISYASARLNDAQRRYHINEQECLAVVFAVKRYRPYLEDKPFLLQTDNKCLLWLNGAKDSNAKLTRWALLLQEFNFRVEHCLGKNNELPDVLSRQPEDAKVPDDAEDLDRMLVPDGKATIHPTTERVCAIDVPTLLDEVRAAQLADPDFPGLLERWRRIREEGPQQPGERSFATVYDVIGGHLVKRNGQKVLLWVPETTRKRILNEFHDVPEAGHPGYEETLRSILGQYTWPTVSRDVRAYVKDCLICATTKRGPIQPGAPLHAYNPERP</sequence>
<dbReference type="InterPro" id="IPR050951">
    <property type="entry name" value="Retrovirus_Pol_polyprotein"/>
</dbReference>
<dbReference type="InterPro" id="IPR041588">
    <property type="entry name" value="Integrase_H2C2"/>
</dbReference>
<feature type="domain" description="Reverse transcriptase" evidence="11">
    <location>
        <begin position="909"/>
        <end position="1089"/>
    </location>
</feature>
<dbReference type="PROSITE" id="PS50878">
    <property type="entry name" value="RT_POL"/>
    <property type="match status" value="1"/>
</dbReference>
<dbReference type="GO" id="GO:0004519">
    <property type="term" value="F:endonuclease activity"/>
    <property type="evidence" value="ECO:0007669"/>
    <property type="project" value="UniProtKB-KW"/>
</dbReference>
<evidence type="ECO:0000259" key="11">
    <source>
        <dbReference type="PROSITE" id="PS50878"/>
    </source>
</evidence>
<dbReference type="FunFam" id="3.10.20.370:FF:000001">
    <property type="entry name" value="Retrovirus-related Pol polyprotein from transposon 17.6-like protein"/>
    <property type="match status" value="1"/>
</dbReference>
<dbReference type="GO" id="GO:0003964">
    <property type="term" value="F:RNA-directed DNA polymerase activity"/>
    <property type="evidence" value="ECO:0007669"/>
    <property type="project" value="UniProtKB-KW"/>
</dbReference>
<dbReference type="Gene3D" id="3.10.10.10">
    <property type="entry name" value="HIV Type 1 Reverse Transcriptase, subunit A, domain 1"/>
    <property type="match status" value="1"/>
</dbReference>
<feature type="domain" description="CCHC-type" evidence="10">
    <location>
        <begin position="111"/>
        <end position="127"/>
    </location>
</feature>
<dbReference type="PANTHER" id="PTHR37984:SF5">
    <property type="entry name" value="PROTEIN NYNRIN-LIKE"/>
    <property type="match status" value="1"/>
</dbReference>
<dbReference type="SUPFAM" id="SSF57756">
    <property type="entry name" value="Retrovirus zinc finger-like domains"/>
    <property type="match status" value="1"/>
</dbReference>
<keyword evidence="13" id="KW-1185">Reference proteome</keyword>
<evidence type="ECO:0000256" key="2">
    <source>
        <dbReference type="ARBA" id="ARBA00022679"/>
    </source>
</evidence>
<keyword evidence="8" id="KW-0863">Zinc-finger</keyword>
<feature type="region of interest" description="Disordered" evidence="9">
    <location>
        <begin position="389"/>
        <end position="411"/>
    </location>
</feature>
<reference evidence="12" key="1">
    <citation type="journal article" date="2020" name="J Insects Food Feed">
        <title>The yellow mealworm (Tenebrio molitor) genome: a resource for the emerging insects as food and feed industry.</title>
        <authorList>
            <person name="Eriksson T."/>
            <person name="Andere A."/>
            <person name="Kelstrup H."/>
            <person name="Emery V."/>
            <person name="Picard C."/>
        </authorList>
    </citation>
    <scope>NUCLEOTIDE SEQUENCE</scope>
    <source>
        <strain evidence="12">Stoneville</strain>
        <tissue evidence="12">Whole head</tissue>
    </source>
</reference>
<dbReference type="Gene3D" id="3.30.70.270">
    <property type="match status" value="2"/>
</dbReference>
<keyword evidence="4" id="KW-0540">Nuclease</keyword>
<dbReference type="SUPFAM" id="SSF56672">
    <property type="entry name" value="DNA/RNA polymerases"/>
    <property type="match status" value="1"/>
</dbReference>
<feature type="region of interest" description="Disordered" evidence="9">
    <location>
        <begin position="494"/>
        <end position="523"/>
    </location>
</feature>
<keyword evidence="5" id="KW-0255">Endonuclease</keyword>
<dbReference type="FunFam" id="3.30.70.270:FF:000020">
    <property type="entry name" value="Transposon Tf2-6 polyprotein-like Protein"/>
    <property type="match status" value="1"/>
</dbReference>
<feature type="region of interest" description="Disordered" evidence="9">
    <location>
        <begin position="430"/>
        <end position="478"/>
    </location>
</feature>
<dbReference type="EMBL" id="JABDTM020014901">
    <property type="protein sequence ID" value="KAH0819307.1"/>
    <property type="molecule type" value="Genomic_DNA"/>
</dbReference>
<proteinExistence type="predicted"/>
<evidence type="ECO:0000313" key="12">
    <source>
        <dbReference type="EMBL" id="KAH0819307.1"/>
    </source>
</evidence>
<dbReference type="InterPro" id="IPR043128">
    <property type="entry name" value="Rev_trsase/Diguanyl_cyclase"/>
</dbReference>
<keyword evidence="8" id="KW-0862">Zinc</keyword>
<protein>
    <recommendedName>
        <fullName evidence="1">RNA-directed DNA polymerase</fullName>
        <ecNumber evidence="1">2.7.7.49</ecNumber>
    </recommendedName>
</protein>
<evidence type="ECO:0000256" key="6">
    <source>
        <dbReference type="ARBA" id="ARBA00022801"/>
    </source>
</evidence>
<evidence type="ECO:0000256" key="9">
    <source>
        <dbReference type="SAM" id="MobiDB-lite"/>
    </source>
</evidence>
<dbReference type="InterPro" id="IPR000477">
    <property type="entry name" value="RT_dom"/>
</dbReference>
<dbReference type="PROSITE" id="PS50158">
    <property type="entry name" value="ZF_CCHC"/>
    <property type="match status" value="1"/>
</dbReference>
<keyword evidence="7" id="KW-0695">RNA-directed DNA polymerase</keyword>
<dbReference type="SMART" id="SM00343">
    <property type="entry name" value="ZnF_C2HC"/>
    <property type="match status" value="1"/>
</dbReference>